<evidence type="ECO:0000313" key="22">
    <source>
        <dbReference type="EMBL" id="TDQ42572.1"/>
    </source>
</evidence>
<sequence length="316" mass="34440">MVESLAIASDSLLPSLIVGAGSNLLLLDDSVDALVIVPEISGVSIEPFDENEALVVVGAGESWHQFVMQTLDSGWQGLENLALIPGNVGAAPIQNIGAYGVEVADRIAHVDAYEITSGELHRFLPEQLQFGYRDSFFKREGKGRFLISSVAFRLSRNAPLNTGYEALRQALAATPEHLITAKCVAEAVIAVRQSKLPDPAKLGNAGSFFKNPIVSPEVFESLRSQYEKVPHYPQSDGRIKLAAGWLIERAGLKGMRRGDAGVHELQALVIVNYGKASGQQLFDVAREVRDTVWQKFSIALEPEVRILNRRAEDVVL</sequence>
<dbReference type="Pfam" id="PF02873">
    <property type="entry name" value="MurB_C"/>
    <property type="match status" value="1"/>
</dbReference>
<reference evidence="22 23" key="1">
    <citation type="submission" date="2019-03" db="EMBL/GenBank/DDBJ databases">
        <title>Genomic Encyclopedia of Type Strains, Phase IV (KMG-IV): sequencing the most valuable type-strain genomes for metagenomic binning, comparative biology and taxonomic classification.</title>
        <authorList>
            <person name="Goeker M."/>
        </authorList>
    </citation>
    <scope>NUCLEOTIDE SEQUENCE [LARGE SCALE GENOMIC DNA]</scope>
    <source>
        <strain evidence="22 23">DSM 103792</strain>
    </source>
</reference>
<proteinExistence type="inferred from homology"/>
<gene>
    <name evidence="20" type="primary">murB</name>
    <name evidence="22" type="ORF">EV696_13422</name>
</gene>
<comment type="function">
    <text evidence="2 20">Cell wall formation.</text>
</comment>
<protein>
    <recommendedName>
        <fullName evidence="7 20">UDP-N-acetylenolpyruvoylglucosamine reductase</fullName>
        <ecNumber evidence="6 20">1.3.1.98</ecNumber>
    </recommendedName>
    <alternativeName>
        <fullName evidence="18 20">UDP-N-acetylmuramate dehydrogenase</fullName>
    </alternativeName>
</protein>
<keyword evidence="9 20" id="KW-0132">Cell division</keyword>
<evidence type="ECO:0000256" key="7">
    <source>
        <dbReference type="ARBA" id="ARBA00015188"/>
    </source>
</evidence>
<dbReference type="GO" id="GO:0051301">
    <property type="term" value="P:cell division"/>
    <property type="evidence" value="ECO:0007669"/>
    <property type="project" value="UniProtKB-KW"/>
</dbReference>
<dbReference type="GO" id="GO:0071949">
    <property type="term" value="F:FAD binding"/>
    <property type="evidence" value="ECO:0007669"/>
    <property type="project" value="InterPro"/>
</dbReference>
<comment type="subcellular location">
    <subcellularLocation>
        <location evidence="3 20">Cytoplasm</location>
    </subcellularLocation>
</comment>
<evidence type="ECO:0000256" key="2">
    <source>
        <dbReference type="ARBA" id="ARBA00003921"/>
    </source>
</evidence>
<dbReference type="InterPro" id="IPR016166">
    <property type="entry name" value="FAD-bd_PCMH"/>
</dbReference>
<evidence type="ECO:0000256" key="12">
    <source>
        <dbReference type="ARBA" id="ARBA00022857"/>
    </source>
</evidence>
<dbReference type="GO" id="GO:0008360">
    <property type="term" value="P:regulation of cell shape"/>
    <property type="evidence" value="ECO:0007669"/>
    <property type="project" value="UniProtKB-KW"/>
</dbReference>
<dbReference type="EC" id="1.3.1.98" evidence="6 20"/>
<organism evidence="22 23">
    <name type="scientific">Permianibacter aggregans</name>
    <dbReference type="NCBI Taxonomy" id="1510150"/>
    <lineage>
        <taxon>Bacteria</taxon>
        <taxon>Pseudomonadati</taxon>
        <taxon>Pseudomonadota</taxon>
        <taxon>Gammaproteobacteria</taxon>
        <taxon>Pseudomonadales</taxon>
        <taxon>Pseudomonadaceae</taxon>
        <taxon>Permianibacter</taxon>
    </lineage>
</organism>
<dbReference type="EMBL" id="SNYM01000034">
    <property type="protein sequence ID" value="TDQ42572.1"/>
    <property type="molecule type" value="Genomic_DNA"/>
</dbReference>
<dbReference type="GO" id="GO:0071555">
    <property type="term" value="P:cell wall organization"/>
    <property type="evidence" value="ECO:0007669"/>
    <property type="project" value="UniProtKB-KW"/>
</dbReference>
<dbReference type="Gene3D" id="3.30.465.10">
    <property type="match status" value="1"/>
</dbReference>
<keyword evidence="11 20" id="KW-0274">FAD</keyword>
<keyword evidence="13 20" id="KW-0133">Cell shape</keyword>
<comment type="catalytic activity">
    <reaction evidence="19 20">
        <text>UDP-N-acetyl-alpha-D-muramate + NADP(+) = UDP-N-acetyl-3-O-(1-carboxyvinyl)-alpha-D-glucosamine + NADPH + H(+)</text>
        <dbReference type="Rhea" id="RHEA:12248"/>
        <dbReference type="ChEBI" id="CHEBI:15378"/>
        <dbReference type="ChEBI" id="CHEBI:57783"/>
        <dbReference type="ChEBI" id="CHEBI:58349"/>
        <dbReference type="ChEBI" id="CHEBI:68483"/>
        <dbReference type="ChEBI" id="CHEBI:70757"/>
        <dbReference type="EC" id="1.3.1.98"/>
    </reaction>
</comment>
<feature type="active site" evidence="20">
    <location>
        <position position="133"/>
    </location>
</feature>
<dbReference type="InterPro" id="IPR016169">
    <property type="entry name" value="FAD-bd_PCMH_sub2"/>
</dbReference>
<comment type="cofactor">
    <cofactor evidence="1 20">
        <name>FAD</name>
        <dbReference type="ChEBI" id="CHEBI:57692"/>
    </cofactor>
</comment>
<keyword evidence="8 20" id="KW-0963">Cytoplasm</keyword>
<evidence type="ECO:0000256" key="3">
    <source>
        <dbReference type="ARBA" id="ARBA00004496"/>
    </source>
</evidence>
<dbReference type="NCBIfam" id="NF000755">
    <property type="entry name" value="PRK00046.1"/>
    <property type="match status" value="1"/>
</dbReference>
<dbReference type="HAMAP" id="MF_00037">
    <property type="entry name" value="MurB"/>
    <property type="match status" value="1"/>
</dbReference>
<evidence type="ECO:0000313" key="23">
    <source>
        <dbReference type="Proteomes" id="UP000295375"/>
    </source>
</evidence>
<dbReference type="GO" id="GO:0005829">
    <property type="term" value="C:cytosol"/>
    <property type="evidence" value="ECO:0007669"/>
    <property type="project" value="TreeGrafter"/>
</dbReference>
<dbReference type="NCBIfam" id="NF010478">
    <property type="entry name" value="PRK13903.1"/>
    <property type="match status" value="1"/>
</dbReference>
<dbReference type="SUPFAM" id="SSF56194">
    <property type="entry name" value="Uridine diphospho-N-Acetylenolpyruvylglucosamine reductase, MurB, C-terminal domain"/>
    <property type="match status" value="1"/>
</dbReference>
<evidence type="ECO:0000259" key="21">
    <source>
        <dbReference type="PROSITE" id="PS51387"/>
    </source>
</evidence>
<dbReference type="GO" id="GO:0009252">
    <property type="term" value="P:peptidoglycan biosynthetic process"/>
    <property type="evidence" value="ECO:0007669"/>
    <property type="project" value="UniProtKB-UniRule"/>
</dbReference>
<dbReference type="Gene3D" id="3.90.78.10">
    <property type="entry name" value="UDP-N-acetylenolpyruvoylglucosamine reductase, C-terminal domain"/>
    <property type="match status" value="1"/>
</dbReference>
<dbReference type="InterPro" id="IPR036635">
    <property type="entry name" value="MurB_C_sf"/>
</dbReference>
<dbReference type="PROSITE" id="PS51387">
    <property type="entry name" value="FAD_PCMH"/>
    <property type="match status" value="1"/>
</dbReference>
<dbReference type="GO" id="GO:0008762">
    <property type="term" value="F:UDP-N-acetylmuramate dehydrogenase activity"/>
    <property type="evidence" value="ECO:0007669"/>
    <property type="project" value="UniProtKB-UniRule"/>
</dbReference>
<keyword evidence="10 20" id="KW-0285">Flavoprotein</keyword>
<comment type="pathway">
    <text evidence="4 20">Cell wall biogenesis; peptidoglycan biosynthesis.</text>
</comment>
<keyword evidence="16 20" id="KW-0131">Cell cycle</keyword>
<dbReference type="NCBIfam" id="TIGR00179">
    <property type="entry name" value="murB"/>
    <property type="match status" value="1"/>
</dbReference>
<evidence type="ECO:0000256" key="14">
    <source>
        <dbReference type="ARBA" id="ARBA00022984"/>
    </source>
</evidence>
<evidence type="ECO:0000256" key="17">
    <source>
        <dbReference type="ARBA" id="ARBA00023316"/>
    </source>
</evidence>
<feature type="active site" evidence="20">
    <location>
        <position position="303"/>
    </location>
</feature>
<evidence type="ECO:0000256" key="15">
    <source>
        <dbReference type="ARBA" id="ARBA00023002"/>
    </source>
</evidence>
<dbReference type="PANTHER" id="PTHR21071:SF4">
    <property type="entry name" value="UDP-N-ACETYLENOLPYRUVOYLGLUCOSAMINE REDUCTASE"/>
    <property type="match status" value="1"/>
</dbReference>
<dbReference type="AlphaFoldDB" id="A0A4R6U9T3"/>
<name>A0A4R6U9T3_9GAMM</name>
<comment type="caution">
    <text evidence="22">The sequence shown here is derived from an EMBL/GenBank/DDBJ whole genome shotgun (WGS) entry which is preliminary data.</text>
</comment>
<evidence type="ECO:0000256" key="11">
    <source>
        <dbReference type="ARBA" id="ARBA00022827"/>
    </source>
</evidence>
<evidence type="ECO:0000256" key="9">
    <source>
        <dbReference type="ARBA" id="ARBA00022618"/>
    </source>
</evidence>
<dbReference type="InterPro" id="IPR036318">
    <property type="entry name" value="FAD-bd_PCMH-like_sf"/>
</dbReference>
<evidence type="ECO:0000256" key="16">
    <source>
        <dbReference type="ARBA" id="ARBA00023306"/>
    </source>
</evidence>
<dbReference type="InterPro" id="IPR011601">
    <property type="entry name" value="MurB_C"/>
</dbReference>
<evidence type="ECO:0000256" key="8">
    <source>
        <dbReference type="ARBA" id="ARBA00022490"/>
    </source>
</evidence>
<keyword evidence="12 20" id="KW-0521">NADP</keyword>
<evidence type="ECO:0000256" key="1">
    <source>
        <dbReference type="ARBA" id="ARBA00001974"/>
    </source>
</evidence>
<dbReference type="PANTHER" id="PTHR21071">
    <property type="entry name" value="UDP-N-ACETYLENOLPYRUVOYLGLUCOSAMINE REDUCTASE"/>
    <property type="match status" value="1"/>
</dbReference>
<evidence type="ECO:0000256" key="5">
    <source>
        <dbReference type="ARBA" id="ARBA00010485"/>
    </source>
</evidence>
<keyword evidence="15 20" id="KW-0560">Oxidoreductase</keyword>
<feature type="active site" description="Proton donor" evidence="20">
    <location>
        <position position="207"/>
    </location>
</feature>
<comment type="similarity">
    <text evidence="5 20">Belongs to the MurB family.</text>
</comment>
<evidence type="ECO:0000256" key="19">
    <source>
        <dbReference type="ARBA" id="ARBA00048914"/>
    </source>
</evidence>
<keyword evidence="14 20" id="KW-0573">Peptidoglycan synthesis</keyword>
<evidence type="ECO:0000256" key="13">
    <source>
        <dbReference type="ARBA" id="ARBA00022960"/>
    </source>
</evidence>
<feature type="domain" description="FAD-binding PCMH-type" evidence="21">
    <location>
        <begin position="1"/>
        <end position="157"/>
    </location>
</feature>
<dbReference type="Pfam" id="PF01565">
    <property type="entry name" value="FAD_binding_4"/>
    <property type="match status" value="1"/>
</dbReference>
<dbReference type="UniPathway" id="UPA00219"/>
<evidence type="ECO:0000256" key="10">
    <source>
        <dbReference type="ARBA" id="ARBA00022630"/>
    </source>
</evidence>
<dbReference type="Proteomes" id="UP000295375">
    <property type="component" value="Unassembled WGS sequence"/>
</dbReference>
<dbReference type="InterPro" id="IPR003170">
    <property type="entry name" value="MurB"/>
</dbReference>
<dbReference type="InterPro" id="IPR006094">
    <property type="entry name" value="Oxid_FAD_bind_N"/>
</dbReference>
<evidence type="ECO:0000256" key="20">
    <source>
        <dbReference type="HAMAP-Rule" id="MF_00037"/>
    </source>
</evidence>
<evidence type="ECO:0000256" key="18">
    <source>
        <dbReference type="ARBA" id="ARBA00031026"/>
    </source>
</evidence>
<keyword evidence="23" id="KW-1185">Reference proteome</keyword>
<evidence type="ECO:0000256" key="6">
    <source>
        <dbReference type="ARBA" id="ARBA00012518"/>
    </source>
</evidence>
<evidence type="ECO:0000256" key="4">
    <source>
        <dbReference type="ARBA" id="ARBA00004752"/>
    </source>
</evidence>
<accession>A0A4R6U9T3</accession>
<dbReference type="SUPFAM" id="SSF56176">
    <property type="entry name" value="FAD-binding/transporter-associated domain-like"/>
    <property type="match status" value="1"/>
</dbReference>
<keyword evidence="17 20" id="KW-0961">Cell wall biogenesis/degradation</keyword>